<dbReference type="Proteomes" id="UP001305421">
    <property type="component" value="Chromosome"/>
</dbReference>
<name>A0ABY9YBA1_9GAMM</name>
<reference evidence="2 3" key="1">
    <citation type="submission" date="2022-12" db="EMBL/GenBank/DDBJ databases">
        <title>Two new species, Stenotrophomonas aracearum and Stenotrophomonas oahuensis, isolated from Anthurium (Araceae family) in Hawaii.</title>
        <authorList>
            <person name="Chunag S.C."/>
            <person name="Dobhal S."/>
            <person name="Alvarez A."/>
            <person name="Arif M."/>
        </authorList>
    </citation>
    <scope>NUCLEOTIDE SEQUENCE [LARGE SCALE GENOMIC DNA]</scope>
    <source>
        <strain evidence="2 3">A5588</strain>
    </source>
</reference>
<dbReference type="EMBL" id="CP115543">
    <property type="protein sequence ID" value="WNH47977.1"/>
    <property type="molecule type" value="Genomic_DNA"/>
</dbReference>
<keyword evidence="1" id="KW-0732">Signal</keyword>
<feature type="signal peptide" evidence="1">
    <location>
        <begin position="1"/>
        <end position="28"/>
    </location>
</feature>
<organism evidence="2 3">
    <name type="scientific">Stenotrophomonas aracearum</name>
    <dbReference type="NCBI Taxonomy" id="3003272"/>
    <lineage>
        <taxon>Bacteria</taxon>
        <taxon>Pseudomonadati</taxon>
        <taxon>Pseudomonadota</taxon>
        <taxon>Gammaproteobacteria</taxon>
        <taxon>Lysobacterales</taxon>
        <taxon>Lysobacteraceae</taxon>
        <taxon>Stenotrophomonas</taxon>
    </lineage>
</organism>
<protein>
    <recommendedName>
        <fullName evidence="4">Transporter</fullName>
    </recommendedName>
</protein>
<evidence type="ECO:0008006" key="4">
    <source>
        <dbReference type="Google" id="ProtNLM"/>
    </source>
</evidence>
<accession>A0ABY9YBA1</accession>
<dbReference type="RefSeq" id="WP_311182660.1">
    <property type="nucleotide sequence ID" value="NZ_CP115543.1"/>
</dbReference>
<gene>
    <name evidence="2" type="ORF">PDM28_15030</name>
</gene>
<evidence type="ECO:0000313" key="2">
    <source>
        <dbReference type="EMBL" id="WNH47977.1"/>
    </source>
</evidence>
<proteinExistence type="predicted"/>
<feature type="chain" id="PRO_5046999253" description="Transporter" evidence="1">
    <location>
        <begin position="29"/>
        <end position="331"/>
    </location>
</feature>
<evidence type="ECO:0000256" key="1">
    <source>
        <dbReference type="SAM" id="SignalP"/>
    </source>
</evidence>
<evidence type="ECO:0000313" key="3">
    <source>
        <dbReference type="Proteomes" id="UP001305421"/>
    </source>
</evidence>
<keyword evidence="3" id="KW-1185">Reference proteome</keyword>
<sequence length="331" mass="35572">MSLFPLRFLRPVSFALIAGLCLPAIASADERTLDGVNFMGPLITPNPAGMPKGNLFIEPYLVRINSDSYFDGEGRRHDSDGRSSAWLTVVPIAYGLGQRVTAQVNLSASRAETGSERSRGFRAGDTTAMVQYLLQAPSADGTRPAISVSLSQRYATGSYDRIDGNPLNAQGDGVQRTTFGLGVQQVVWLPNDRPLRWRGQLSASPAPARVAINDHSVYGTPEGFRGSIAPGSLIGLSAAGEYSFNSKWVGVMEFAVSRQSDRHLSGYAPDAEGVMQRIDERRPGSRNVTLAPAVQYHFSPSVGLIAGVEFTVAGRNTGSYINPQIALGMFF</sequence>